<dbReference type="EnsemblMetazoa" id="CLYHEMT012482.1">
    <property type="protein sequence ID" value="CLYHEMP012482.1"/>
    <property type="gene ID" value="CLYHEMG012482"/>
</dbReference>
<dbReference type="Gene3D" id="2.60.120.260">
    <property type="entry name" value="Galactose-binding domain-like"/>
    <property type="match status" value="1"/>
</dbReference>
<evidence type="ECO:0000313" key="2">
    <source>
        <dbReference type="EnsemblMetazoa" id="CLYHEMP012482.1"/>
    </source>
</evidence>
<dbReference type="InterPro" id="IPR000421">
    <property type="entry name" value="FA58C"/>
</dbReference>
<proteinExistence type="predicted"/>
<feature type="domain" description="F5/8 type C" evidence="1">
    <location>
        <begin position="21"/>
        <end position="118"/>
    </location>
</feature>
<dbReference type="OrthoDB" id="10052260at2759"/>
<keyword evidence="3" id="KW-1185">Reference proteome</keyword>
<evidence type="ECO:0000259" key="1">
    <source>
        <dbReference type="Pfam" id="PF00754"/>
    </source>
</evidence>
<name>A0A7M5VGW0_9CNID</name>
<reference evidence="2" key="1">
    <citation type="submission" date="2021-01" db="UniProtKB">
        <authorList>
            <consortium name="EnsemblMetazoa"/>
        </authorList>
    </citation>
    <scope>IDENTIFICATION</scope>
</reference>
<accession>A0A7M5VGW0</accession>
<protein>
    <recommendedName>
        <fullName evidence="1">F5/8 type C domain-containing protein</fullName>
    </recommendedName>
</protein>
<dbReference type="Pfam" id="PF00754">
    <property type="entry name" value="F5_F8_type_C"/>
    <property type="match status" value="1"/>
</dbReference>
<dbReference type="AlphaFoldDB" id="A0A7M5VGW0"/>
<dbReference type="Proteomes" id="UP000594262">
    <property type="component" value="Unplaced"/>
</dbReference>
<sequence length="137" mass="15595">MTEKLNGEILSYAVSSILNRDTKQYGKKFLFDGEGDTCWNSDQGDSQHISLKFNSKITISRIEIQFQGGFSSKQIDLLDFANDQSILTSLYPEDVNNNQIFELEKPVSVTMLKLNLLKPTDMFGRVIVYNLNIYGLK</sequence>
<dbReference type="InterPro" id="IPR008979">
    <property type="entry name" value="Galactose-bd-like_sf"/>
</dbReference>
<evidence type="ECO:0000313" key="3">
    <source>
        <dbReference type="Proteomes" id="UP000594262"/>
    </source>
</evidence>
<dbReference type="SUPFAM" id="SSF49785">
    <property type="entry name" value="Galactose-binding domain-like"/>
    <property type="match status" value="1"/>
</dbReference>
<organism evidence="2 3">
    <name type="scientific">Clytia hemisphaerica</name>
    <dbReference type="NCBI Taxonomy" id="252671"/>
    <lineage>
        <taxon>Eukaryota</taxon>
        <taxon>Metazoa</taxon>
        <taxon>Cnidaria</taxon>
        <taxon>Hydrozoa</taxon>
        <taxon>Hydroidolina</taxon>
        <taxon>Leptothecata</taxon>
        <taxon>Obeliida</taxon>
        <taxon>Clytiidae</taxon>
        <taxon>Clytia</taxon>
    </lineage>
</organism>